<dbReference type="Pfam" id="PF13668">
    <property type="entry name" value="Ferritin_2"/>
    <property type="match status" value="1"/>
</dbReference>
<proteinExistence type="predicted"/>
<feature type="chain" id="PRO_5041968871" description="Protein rds1" evidence="2">
    <location>
        <begin position="26"/>
        <end position="469"/>
    </location>
</feature>
<name>A0AAE0P818_9PEZI</name>
<evidence type="ECO:0000256" key="2">
    <source>
        <dbReference type="SAM" id="SignalP"/>
    </source>
</evidence>
<keyword evidence="2" id="KW-0732">Signal</keyword>
<protein>
    <recommendedName>
        <fullName evidence="5">Protein rds1</fullName>
    </recommendedName>
</protein>
<reference evidence="3" key="1">
    <citation type="journal article" date="2023" name="Mol. Phylogenet. Evol.">
        <title>Genome-scale phylogeny and comparative genomics of the fungal order Sordariales.</title>
        <authorList>
            <person name="Hensen N."/>
            <person name="Bonometti L."/>
            <person name="Westerberg I."/>
            <person name="Brannstrom I.O."/>
            <person name="Guillou S."/>
            <person name="Cros-Aarteil S."/>
            <person name="Calhoun S."/>
            <person name="Haridas S."/>
            <person name="Kuo A."/>
            <person name="Mondo S."/>
            <person name="Pangilinan J."/>
            <person name="Riley R."/>
            <person name="LaButti K."/>
            <person name="Andreopoulos B."/>
            <person name="Lipzen A."/>
            <person name="Chen C."/>
            <person name="Yan M."/>
            <person name="Daum C."/>
            <person name="Ng V."/>
            <person name="Clum A."/>
            <person name="Steindorff A."/>
            <person name="Ohm R.A."/>
            <person name="Martin F."/>
            <person name="Silar P."/>
            <person name="Natvig D.O."/>
            <person name="Lalanne C."/>
            <person name="Gautier V."/>
            <person name="Ament-Velasquez S.L."/>
            <person name="Kruys A."/>
            <person name="Hutchinson M.I."/>
            <person name="Powell A.J."/>
            <person name="Barry K."/>
            <person name="Miller A.N."/>
            <person name="Grigoriev I.V."/>
            <person name="Debuchy R."/>
            <person name="Gladieux P."/>
            <person name="Hiltunen Thoren M."/>
            <person name="Johannesson H."/>
        </authorList>
    </citation>
    <scope>NUCLEOTIDE SEQUENCE</scope>
    <source>
        <strain evidence="3">CBS 232.78</strain>
    </source>
</reference>
<feature type="signal peptide" evidence="2">
    <location>
        <begin position="1"/>
        <end position="25"/>
    </location>
</feature>
<reference evidence="3" key="2">
    <citation type="submission" date="2023-06" db="EMBL/GenBank/DDBJ databases">
        <authorList>
            <consortium name="Lawrence Berkeley National Laboratory"/>
            <person name="Haridas S."/>
            <person name="Hensen N."/>
            <person name="Bonometti L."/>
            <person name="Westerberg I."/>
            <person name="Brannstrom I.O."/>
            <person name="Guillou S."/>
            <person name="Cros-Aarteil S."/>
            <person name="Calhoun S."/>
            <person name="Kuo A."/>
            <person name="Mondo S."/>
            <person name="Pangilinan J."/>
            <person name="Riley R."/>
            <person name="LaButti K."/>
            <person name="Andreopoulos B."/>
            <person name="Lipzen A."/>
            <person name="Chen C."/>
            <person name="Yanf M."/>
            <person name="Daum C."/>
            <person name="Ng V."/>
            <person name="Clum A."/>
            <person name="Steindorff A."/>
            <person name="Ohm R."/>
            <person name="Martin F."/>
            <person name="Silar P."/>
            <person name="Natvig D."/>
            <person name="Lalanne C."/>
            <person name="Gautier V."/>
            <person name="Ament-velasquez S.L."/>
            <person name="Kruys A."/>
            <person name="Hutchinson M.I."/>
            <person name="Powell A.J."/>
            <person name="Barry K."/>
            <person name="Miller A.N."/>
            <person name="Grigoriev I.V."/>
            <person name="Debuchy R."/>
            <person name="Gladieux P."/>
            <person name="Thoren M.H."/>
            <person name="Johannesson H."/>
        </authorList>
    </citation>
    <scope>NUCLEOTIDE SEQUENCE</scope>
    <source>
        <strain evidence="3">CBS 232.78</strain>
    </source>
</reference>
<evidence type="ECO:0000313" key="3">
    <source>
        <dbReference type="EMBL" id="KAK3395081.1"/>
    </source>
</evidence>
<dbReference type="AlphaFoldDB" id="A0AAE0P818"/>
<dbReference type="InterPro" id="IPR039254">
    <property type="entry name" value="Rds1"/>
</dbReference>
<comment type="caution">
    <text evidence="3">The sequence shown here is derived from an EMBL/GenBank/DDBJ whole genome shotgun (WGS) entry which is preliminary data.</text>
</comment>
<dbReference type="PANTHER" id="PTHR38705:SF1">
    <property type="entry name" value="PROTEIN RDS1"/>
    <property type="match status" value="1"/>
</dbReference>
<sequence>MATLKKISAATAALLWLAAPQHAVAVPVVSTPTTTFFPAAPTIPPDEPVTNVTSHGPYTGTPTTTGALSTDVLAPSIPALPPPPNAYDYPSDGQLHAPEPAPYTPAGGQGTNGSAPVYRVLSDFDYESIALGLYQEWIELDLFHSGLATFSDDDFEKAGLTAEDRFLIEFMADQEVGHATLLSNILGPSAPNQCTYNYPVSNVREFIDFCQKLTRFGESGVYGFLNHLDSRPVGQLLLQSISTEARQQMIFRQFEGLFPMPVWFEVGIPQSWAWTLLAPYISSCPENQTRLIWQNYPALHILNQPNPVRINGSDVWNETTGGYTNTLSTKDVPAEQDCLNSTEVGVNCSPAITNNRSAPLSYAGRQVFLEWDEPGQPIGPNNSYVTNTTANPPVFAAWVSQLNVTYSPLQNISGNSAWTIQPNTSTFAGDPAVNGTIFLVLTDEDLYVTPFNLTQLNPHVYAVGLYQAG</sequence>
<dbReference type="PANTHER" id="PTHR38705">
    <property type="entry name" value="PROTEIN RDS1"/>
    <property type="match status" value="1"/>
</dbReference>
<organism evidence="3 4">
    <name type="scientific">Podospora didyma</name>
    <dbReference type="NCBI Taxonomy" id="330526"/>
    <lineage>
        <taxon>Eukaryota</taxon>
        <taxon>Fungi</taxon>
        <taxon>Dikarya</taxon>
        <taxon>Ascomycota</taxon>
        <taxon>Pezizomycotina</taxon>
        <taxon>Sordariomycetes</taxon>
        <taxon>Sordariomycetidae</taxon>
        <taxon>Sordariales</taxon>
        <taxon>Podosporaceae</taxon>
        <taxon>Podospora</taxon>
    </lineage>
</organism>
<evidence type="ECO:0000256" key="1">
    <source>
        <dbReference type="SAM" id="MobiDB-lite"/>
    </source>
</evidence>
<accession>A0AAE0P818</accession>
<evidence type="ECO:0008006" key="5">
    <source>
        <dbReference type="Google" id="ProtNLM"/>
    </source>
</evidence>
<feature type="region of interest" description="Disordered" evidence="1">
    <location>
        <begin position="90"/>
        <end position="110"/>
    </location>
</feature>
<dbReference type="EMBL" id="JAULSW010000001">
    <property type="protein sequence ID" value="KAK3395081.1"/>
    <property type="molecule type" value="Genomic_DNA"/>
</dbReference>
<evidence type="ECO:0000313" key="4">
    <source>
        <dbReference type="Proteomes" id="UP001285441"/>
    </source>
</evidence>
<dbReference type="Proteomes" id="UP001285441">
    <property type="component" value="Unassembled WGS sequence"/>
</dbReference>
<gene>
    <name evidence="3" type="ORF">B0H63DRAFT_462637</name>
</gene>
<keyword evidence="4" id="KW-1185">Reference proteome</keyword>